<dbReference type="EMBL" id="GG698490">
    <property type="protein sequence ID" value="EGD95792.1"/>
    <property type="molecule type" value="Genomic_DNA"/>
</dbReference>
<evidence type="ECO:0000313" key="3">
    <source>
        <dbReference type="Proteomes" id="UP000009172"/>
    </source>
</evidence>
<proteinExistence type="predicted"/>
<feature type="region of interest" description="Disordered" evidence="1">
    <location>
        <begin position="83"/>
        <end position="131"/>
    </location>
</feature>
<keyword evidence="3" id="KW-1185">Reference proteome</keyword>
<evidence type="ECO:0000313" key="2">
    <source>
        <dbReference type="EMBL" id="EGD95792.1"/>
    </source>
</evidence>
<reference evidence="3" key="1">
    <citation type="journal article" date="2012" name="MBio">
        <title>Comparative genome analysis of Trichophyton rubrum and related dermatophytes reveals candidate genes involved in infection.</title>
        <authorList>
            <person name="Martinez D.A."/>
            <person name="Oliver B.G."/>
            <person name="Graeser Y."/>
            <person name="Goldberg J.M."/>
            <person name="Li W."/>
            <person name="Martinez-Rossi N.M."/>
            <person name="Monod M."/>
            <person name="Shelest E."/>
            <person name="Barton R.C."/>
            <person name="Birch E."/>
            <person name="Brakhage A.A."/>
            <person name="Chen Z."/>
            <person name="Gurr S.J."/>
            <person name="Heiman D."/>
            <person name="Heitman J."/>
            <person name="Kosti I."/>
            <person name="Rossi A."/>
            <person name="Saif S."/>
            <person name="Samalova M."/>
            <person name="Saunders C.W."/>
            <person name="Shea T."/>
            <person name="Summerbell R.C."/>
            <person name="Xu J."/>
            <person name="Young S."/>
            <person name="Zeng Q."/>
            <person name="Birren B.W."/>
            <person name="Cuomo C.A."/>
            <person name="White T.C."/>
        </authorList>
    </citation>
    <scope>NUCLEOTIDE SEQUENCE [LARGE SCALE GENOMIC DNA]</scope>
    <source>
        <strain evidence="3">CBS 112818</strain>
    </source>
</reference>
<organism evidence="2 3">
    <name type="scientific">Trichophyton tonsurans (strain CBS 112818)</name>
    <name type="common">Scalp ringworm fungus</name>
    <dbReference type="NCBI Taxonomy" id="647933"/>
    <lineage>
        <taxon>Eukaryota</taxon>
        <taxon>Fungi</taxon>
        <taxon>Dikarya</taxon>
        <taxon>Ascomycota</taxon>
        <taxon>Pezizomycotina</taxon>
        <taxon>Eurotiomycetes</taxon>
        <taxon>Eurotiomycetidae</taxon>
        <taxon>Onygenales</taxon>
        <taxon>Arthrodermataceae</taxon>
        <taxon>Trichophyton</taxon>
    </lineage>
</organism>
<dbReference type="HOGENOM" id="CLU_1161872_0_0_1"/>
<feature type="region of interest" description="Disordered" evidence="1">
    <location>
        <begin position="1"/>
        <end position="63"/>
    </location>
</feature>
<dbReference type="Proteomes" id="UP000009172">
    <property type="component" value="Unassembled WGS sequence"/>
</dbReference>
<feature type="compositionally biased region" description="Basic and acidic residues" evidence="1">
    <location>
        <begin position="35"/>
        <end position="49"/>
    </location>
</feature>
<name>F2RWU3_TRIT1</name>
<gene>
    <name evidence="2" type="ORF">TESG_03258</name>
</gene>
<sequence length="239" mass="26433">MSTGSREDHETSRRGRKGRRKTESRSRANPCRAQMEIDRGVDGGRRRDEGEVEGEGEDGRETKDCLLPPLAAFFGLNSTSTSAARLHPNNNNNDNNITTQKGCSKRLQTPLSRPAASEISDSPAPDKAQHLSSSRFLAGAAWLLWKSEKATRERREPSKTATSRGTRDTRPLGLVSDWLLSSNTLQGLFGLVDRSARTLRRCTHASAWLPGGGNTYKRARASSVRYERRKLPRAALTFA</sequence>
<feature type="compositionally biased region" description="Polar residues" evidence="1">
    <location>
        <begin position="97"/>
        <end position="111"/>
    </location>
</feature>
<dbReference type="AlphaFoldDB" id="F2RWU3"/>
<accession>F2RWU3</accession>
<feature type="compositionally biased region" description="Basic and acidic residues" evidence="1">
    <location>
        <begin position="149"/>
        <end position="158"/>
    </location>
</feature>
<evidence type="ECO:0000256" key="1">
    <source>
        <dbReference type="SAM" id="MobiDB-lite"/>
    </source>
</evidence>
<protein>
    <submittedName>
        <fullName evidence="2">Uncharacterized protein</fullName>
    </submittedName>
</protein>
<feature type="compositionally biased region" description="Basic and acidic residues" evidence="1">
    <location>
        <begin position="1"/>
        <end position="13"/>
    </location>
</feature>
<feature type="region of interest" description="Disordered" evidence="1">
    <location>
        <begin position="149"/>
        <end position="168"/>
    </location>
</feature>